<evidence type="ECO:0000259" key="4">
    <source>
        <dbReference type="Pfam" id="PF01370"/>
    </source>
</evidence>
<dbReference type="PANTHER" id="PTHR10366:SF611">
    <property type="entry name" value="NAD-DEPENDENT EPIMERASE_DEHYDRATASE DOMAIN-CONTAINING PROTEIN"/>
    <property type="match status" value="1"/>
</dbReference>
<dbReference type="InterPro" id="IPR001509">
    <property type="entry name" value="Epimerase_deHydtase"/>
</dbReference>
<dbReference type="CDD" id="cd08958">
    <property type="entry name" value="FR_SDR_e"/>
    <property type="match status" value="1"/>
</dbReference>
<evidence type="ECO:0000256" key="2">
    <source>
        <dbReference type="ARBA" id="ARBA00023002"/>
    </source>
</evidence>
<comment type="caution">
    <text evidence="5">The sequence shown here is derived from an EMBL/GenBank/DDBJ whole genome shotgun (WGS) entry which is preliminary data.</text>
</comment>
<dbReference type="GO" id="GO:0016616">
    <property type="term" value="F:oxidoreductase activity, acting on the CH-OH group of donors, NAD or NADP as acceptor"/>
    <property type="evidence" value="ECO:0007669"/>
    <property type="project" value="TreeGrafter"/>
</dbReference>
<protein>
    <recommendedName>
        <fullName evidence="4">NAD-dependent epimerase/dehydratase domain-containing protein</fullName>
    </recommendedName>
</protein>
<organism evidence="5 6">
    <name type="scientific">Dovyalis caffra</name>
    <dbReference type="NCBI Taxonomy" id="77055"/>
    <lineage>
        <taxon>Eukaryota</taxon>
        <taxon>Viridiplantae</taxon>
        <taxon>Streptophyta</taxon>
        <taxon>Embryophyta</taxon>
        <taxon>Tracheophyta</taxon>
        <taxon>Spermatophyta</taxon>
        <taxon>Magnoliopsida</taxon>
        <taxon>eudicotyledons</taxon>
        <taxon>Gunneridae</taxon>
        <taxon>Pentapetalae</taxon>
        <taxon>rosids</taxon>
        <taxon>fabids</taxon>
        <taxon>Malpighiales</taxon>
        <taxon>Salicaceae</taxon>
        <taxon>Flacourtieae</taxon>
        <taxon>Dovyalis</taxon>
    </lineage>
</organism>
<dbReference type="Pfam" id="PF01370">
    <property type="entry name" value="Epimerase"/>
    <property type="match status" value="1"/>
</dbReference>
<dbReference type="FunFam" id="3.40.50.720:FF:000085">
    <property type="entry name" value="Dihydroflavonol reductase"/>
    <property type="match status" value="1"/>
</dbReference>
<dbReference type="EMBL" id="CAWUPB010001173">
    <property type="protein sequence ID" value="CAK7347910.1"/>
    <property type="molecule type" value="Genomic_DNA"/>
</dbReference>
<proteinExistence type="inferred from homology"/>
<reference evidence="5 6" key="1">
    <citation type="submission" date="2024-01" db="EMBL/GenBank/DDBJ databases">
        <authorList>
            <person name="Waweru B."/>
        </authorList>
    </citation>
    <scope>NUCLEOTIDE SEQUENCE [LARGE SCALE GENOMIC DNA]</scope>
</reference>
<keyword evidence="2" id="KW-0560">Oxidoreductase</keyword>
<dbReference type="Gene3D" id="3.40.50.720">
    <property type="entry name" value="NAD(P)-binding Rossmann-like Domain"/>
    <property type="match status" value="1"/>
</dbReference>
<dbReference type="SUPFAM" id="SSF51735">
    <property type="entry name" value="NAD(P)-binding Rossmann-fold domains"/>
    <property type="match status" value="1"/>
</dbReference>
<dbReference type="InterPro" id="IPR050425">
    <property type="entry name" value="NAD(P)_dehydrat-like"/>
</dbReference>
<dbReference type="PANTHER" id="PTHR10366">
    <property type="entry name" value="NAD DEPENDENT EPIMERASE/DEHYDRATASE"/>
    <property type="match status" value="1"/>
</dbReference>
<keyword evidence="6" id="KW-1185">Reference proteome</keyword>
<sequence length="284" mass="31423">MEGYSGKGVVCVTGGTGFIASWLVMRLLERGYTVRTTVRSNPAEGNKDISYLKDLPGAKERLQIFNAELDKPESFTDAIQGCTGVFHVAHPTDLANKEPEEIVVKRAIEGTIGILKACLNSKTVKKVVYTSGASTVLFSGNGQEVVDESSWTDVDYFRSLNVMGSSSLVAKTYTERAALEFAEQNGLDLVTLIPSLVMGPFICPRIPRSVYLGLAMIWGNRDHYRFLMKSNMVHIDDVAMAHIFLLEYANARGRYLCSSDEVLINDMSEFLSARYPDLQIPTKE</sequence>
<evidence type="ECO:0000256" key="3">
    <source>
        <dbReference type="ARBA" id="ARBA00023445"/>
    </source>
</evidence>
<keyword evidence="1" id="KW-0521">NADP</keyword>
<gene>
    <name evidence="5" type="ORF">DCAF_LOCUS20600</name>
</gene>
<evidence type="ECO:0000256" key="1">
    <source>
        <dbReference type="ARBA" id="ARBA00022857"/>
    </source>
</evidence>
<evidence type="ECO:0000313" key="5">
    <source>
        <dbReference type="EMBL" id="CAK7347910.1"/>
    </source>
</evidence>
<name>A0AAV1SAD1_9ROSI</name>
<accession>A0AAV1SAD1</accession>
<feature type="domain" description="NAD-dependent epimerase/dehydratase" evidence="4">
    <location>
        <begin position="10"/>
        <end position="250"/>
    </location>
</feature>
<comment type="similarity">
    <text evidence="3">Belongs to the NAD(P)-dependent epimerase/dehydratase family. Dihydroflavonol-4-reductase subfamily.</text>
</comment>
<dbReference type="AlphaFoldDB" id="A0AAV1SAD1"/>
<evidence type="ECO:0000313" key="6">
    <source>
        <dbReference type="Proteomes" id="UP001314170"/>
    </source>
</evidence>
<dbReference type="Proteomes" id="UP001314170">
    <property type="component" value="Unassembled WGS sequence"/>
</dbReference>
<dbReference type="InterPro" id="IPR036291">
    <property type="entry name" value="NAD(P)-bd_dom_sf"/>
</dbReference>